<evidence type="ECO:0000313" key="3">
    <source>
        <dbReference type="Proteomes" id="UP000820818"/>
    </source>
</evidence>
<dbReference type="AlphaFoldDB" id="A0AAD5KTN3"/>
<dbReference type="Proteomes" id="UP000820818">
    <property type="component" value="Linkage Group LG4"/>
</dbReference>
<protein>
    <submittedName>
        <fullName evidence="2">Uncharacterized protein</fullName>
    </submittedName>
</protein>
<proteinExistence type="predicted"/>
<gene>
    <name evidence="2" type="ORF">GHT06_014421</name>
</gene>
<keyword evidence="3" id="KW-1185">Reference proteome</keyword>
<accession>A0AAD5KTN3</accession>
<organism evidence="2 3">
    <name type="scientific">Daphnia sinensis</name>
    <dbReference type="NCBI Taxonomy" id="1820382"/>
    <lineage>
        <taxon>Eukaryota</taxon>
        <taxon>Metazoa</taxon>
        <taxon>Ecdysozoa</taxon>
        <taxon>Arthropoda</taxon>
        <taxon>Crustacea</taxon>
        <taxon>Branchiopoda</taxon>
        <taxon>Diplostraca</taxon>
        <taxon>Cladocera</taxon>
        <taxon>Anomopoda</taxon>
        <taxon>Daphniidae</taxon>
        <taxon>Daphnia</taxon>
        <taxon>Daphnia similis group</taxon>
    </lineage>
</organism>
<name>A0AAD5KTN3_9CRUS</name>
<reference evidence="2 3" key="1">
    <citation type="submission" date="2022-05" db="EMBL/GenBank/DDBJ databases">
        <title>A multi-omics perspective on studying reproductive biology in Daphnia sinensis.</title>
        <authorList>
            <person name="Jia J."/>
        </authorList>
    </citation>
    <scope>NUCLEOTIDE SEQUENCE [LARGE SCALE GENOMIC DNA]</scope>
    <source>
        <strain evidence="2 3">WSL</strain>
    </source>
</reference>
<feature type="region of interest" description="Disordered" evidence="1">
    <location>
        <begin position="1"/>
        <end position="20"/>
    </location>
</feature>
<sequence length="122" mass="14135">MQEKAKKKVESSDTIEHTQPRKPFKFAVPCCNSNVSVDRVTPYPPKMKVGLFLIAAVLIRISGQAIPGEYHAPHHDRQAPPAYFKPMYREYRYNDAYHPEHIPPTMPRILVFVSKIRKMFLV</sequence>
<evidence type="ECO:0000256" key="1">
    <source>
        <dbReference type="SAM" id="MobiDB-lite"/>
    </source>
</evidence>
<comment type="caution">
    <text evidence="2">The sequence shown here is derived from an EMBL/GenBank/DDBJ whole genome shotgun (WGS) entry which is preliminary data.</text>
</comment>
<evidence type="ECO:0000313" key="2">
    <source>
        <dbReference type="EMBL" id="KAI9560404.1"/>
    </source>
</evidence>
<dbReference type="EMBL" id="WJBH02000004">
    <property type="protein sequence ID" value="KAI9560404.1"/>
    <property type="molecule type" value="Genomic_DNA"/>
</dbReference>
<feature type="compositionally biased region" description="Basic and acidic residues" evidence="1">
    <location>
        <begin position="1"/>
        <end position="19"/>
    </location>
</feature>